<dbReference type="SUPFAM" id="SSF53092">
    <property type="entry name" value="Creatinase/prolidase N-terminal domain"/>
    <property type="match status" value="1"/>
</dbReference>
<dbReference type="AlphaFoldDB" id="A0A0Q3TFK1"/>
<sequence>MNTKLQTLKQFLISQQIDCGLITSRHNIFYLSDFDYDPHERFIGIFVFQNGDPLIVTPAMEVQMVKEAGWKYEIISYIDTDNVWNLVKKCLEQVKTIAVEKNKISYSYIEHLVDIHPTLQLSSLDEQLDSMRLIKNQEEVENLQKAAIYADMAVRFGIEALEEGVSEIEVMAKIEYSLKQQGIREMSFAPTVLFGENASNPHGVPGEKKLNRGDVALFDLGVKYKGYCSDITRTVVFDHVTEEVKKIYGIVLAANEAGIQACQPNKRMGDLDVASRMIIANAGYGDYFPHRIGHGLGIDIHEAPSITDQNEGILKPGMVITIEPGIYINDVTGVRIEDDVVITENGCKVLTQFPKELQVVKSSKENLSI</sequence>
<evidence type="ECO:0000259" key="7">
    <source>
        <dbReference type="Pfam" id="PF01321"/>
    </source>
</evidence>
<keyword evidence="5" id="KW-0464">Manganese</keyword>
<dbReference type="CDD" id="cd01092">
    <property type="entry name" value="APP-like"/>
    <property type="match status" value="1"/>
</dbReference>
<keyword evidence="9" id="KW-1185">Reference proteome</keyword>
<reference evidence="8 9" key="1">
    <citation type="submission" date="2015-09" db="EMBL/GenBank/DDBJ databases">
        <title>Genome sequencing project for genomic taxonomy and phylogenomics of Bacillus-like bacteria.</title>
        <authorList>
            <person name="Liu B."/>
            <person name="Wang J."/>
            <person name="Zhu Y."/>
            <person name="Liu G."/>
            <person name="Chen Q."/>
            <person name="Chen Z."/>
            <person name="Lan J."/>
            <person name="Che J."/>
            <person name="Ge C."/>
            <person name="Shi H."/>
            <person name="Pan Z."/>
            <person name="Liu X."/>
        </authorList>
    </citation>
    <scope>NUCLEOTIDE SEQUENCE [LARGE SCALE GENOMIC DNA]</scope>
    <source>
        <strain evidence="8 9">LMG 18435</strain>
    </source>
</reference>
<gene>
    <name evidence="8" type="ORF">AN964_04635</name>
</gene>
<dbReference type="Gene3D" id="3.90.230.10">
    <property type="entry name" value="Creatinase/methionine aminopeptidase superfamily"/>
    <property type="match status" value="1"/>
</dbReference>
<keyword evidence="3" id="KW-0479">Metal-binding</keyword>
<comment type="cofactor">
    <cofactor evidence="1">
        <name>Mn(2+)</name>
        <dbReference type="ChEBI" id="CHEBI:29035"/>
    </cofactor>
</comment>
<proteinExistence type="inferred from homology"/>
<dbReference type="Gene3D" id="3.40.350.10">
    <property type="entry name" value="Creatinase/prolidase N-terminal domain"/>
    <property type="match status" value="1"/>
</dbReference>
<dbReference type="GO" id="GO:0046872">
    <property type="term" value="F:metal ion binding"/>
    <property type="evidence" value="ECO:0007669"/>
    <property type="project" value="UniProtKB-KW"/>
</dbReference>
<dbReference type="PANTHER" id="PTHR46112">
    <property type="entry name" value="AMINOPEPTIDASE"/>
    <property type="match status" value="1"/>
</dbReference>
<protein>
    <submittedName>
        <fullName evidence="8">Metallopeptidase</fullName>
    </submittedName>
</protein>
<dbReference type="InterPro" id="IPR000587">
    <property type="entry name" value="Creatinase_N"/>
</dbReference>
<keyword evidence="4" id="KW-0378">Hydrolase</keyword>
<dbReference type="InterPro" id="IPR001714">
    <property type="entry name" value="Pept_M24_MAP"/>
</dbReference>
<dbReference type="FunFam" id="3.90.230.10:FF:000014">
    <property type="entry name" value="Aminopeptidase P family protein"/>
    <property type="match status" value="1"/>
</dbReference>
<dbReference type="Proteomes" id="UP000051888">
    <property type="component" value="Unassembled WGS sequence"/>
</dbReference>
<evidence type="ECO:0000259" key="6">
    <source>
        <dbReference type="Pfam" id="PF00557"/>
    </source>
</evidence>
<dbReference type="OrthoDB" id="9806388at2"/>
<dbReference type="InterPro" id="IPR001131">
    <property type="entry name" value="Peptidase_M24B_aminopep-P_CS"/>
</dbReference>
<dbReference type="Pfam" id="PF00557">
    <property type="entry name" value="Peptidase_M24"/>
    <property type="match status" value="1"/>
</dbReference>
<dbReference type="SUPFAM" id="SSF55920">
    <property type="entry name" value="Creatinase/aminopeptidase"/>
    <property type="match status" value="1"/>
</dbReference>
<evidence type="ECO:0000256" key="4">
    <source>
        <dbReference type="ARBA" id="ARBA00022801"/>
    </source>
</evidence>
<dbReference type="PROSITE" id="PS00491">
    <property type="entry name" value="PROLINE_PEPTIDASE"/>
    <property type="match status" value="1"/>
</dbReference>
<name>A0A0Q3TFK1_9BACI</name>
<comment type="caution">
    <text evidence="8">The sequence shown here is derived from an EMBL/GenBank/DDBJ whole genome shotgun (WGS) entry which is preliminary data.</text>
</comment>
<evidence type="ECO:0000256" key="2">
    <source>
        <dbReference type="ARBA" id="ARBA00008766"/>
    </source>
</evidence>
<dbReference type="Pfam" id="PF01321">
    <property type="entry name" value="Creatinase_N"/>
    <property type="match status" value="1"/>
</dbReference>
<dbReference type="InterPro" id="IPR029149">
    <property type="entry name" value="Creatin/AminoP/Spt16_N"/>
</dbReference>
<feature type="domain" description="Creatinase N-terminal" evidence="7">
    <location>
        <begin position="5"/>
        <end position="134"/>
    </location>
</feature>
<dbReference type="InterPro" id="IPR050659">
    <property type="entry name" value="Peptidase_M24B"/>
</dbReference>
<comment type="similarity">
    <text evidence="2">Belongs to the peptidase M24B family.</text>
</comment>
<dbReference type="InterPro" id="IPR036005">
    <property type="entry name" value="Creatinase/aminopeptidase-like"/>
</dbReference>
<dbReference type="GO" id="GO:0008235">
    <property type="term" value="F:metalloexopeptidase activity"/>
    <property type="evidence" value="ECO:0007669"/>
    <property type="project" value="UniProtKB-ARBA"/>
</dbReference>
<evidence type="ECO:0000256" key="5">
    <source>
        <dbReference type="ARBA" id="ARBA00023211"/>
    </source>
</evidence>
<dbReference type="PANTHER" id="PTHR46112:SF10">
    <property type="entry name" value="DIPEPTIDASE YKVY-RELATED"/>
    <property type="match status" value="1"/>
</dbReference>
<evidence type="ECO:0000313" key="9">
    <source>
        <dbReference type="Proteomes" id="UP000051888"/>
    </source>
</evidence>
<dbReference type="PATRIC" id="fig|157838.3.peg.1030"/>
<accession>A0A0Q3TFK1</accession>
<organism evidence="8 9">
    <name type="scientific">Heyndrickxia shackletonii</name>
    <dbReference type="NCBI Taxonomy" id="157838"/>
    <lineage>
        <taxon>Bacteria</taxon>
        <taxon>Bacillati</taxon>
        <taxon>Bacillota</taxon>
        <taxon>Bacilli</taxon>
        <taxon>Bacillales</taxon>
        <taxon>Bacillaceae</taxon>
        <taxon>Heyndrickxia</taxon>
    </lineage>
</organism>
<evidence type="ECO:0000256" key="3">
    <source>
        <dbReference type="ARBA" id="ARBA00022723"/>
    </source>
</evidence>
<dbReference type="EMBL" id="LJJC01000004">
    <property type="protein sequence ID" value="KQL52872.1"/>
    <property type="molecule type" value="Genomic_DNA"/>
</dbReference>
<feature type="domain" description="Peptidase M24" evidence="6">
    <location>
        <begin position="141"/>
        <end position="344"/>
    </location>
</feature>
<evidence type="ECO:0000313" key="8">
    <source>
        <dbReference type="EMBL" id="KQL52872.1"/>
    </source>
</evidence>
<dbReference type="RefSeq" id="WP_055738581.1">
    <property type="nucleotide sequence ID" value="NZ_JAAIWL010000018.1"/>
</dbReference>
<evidence type="ECO:0000256" key="1">
    <source>
        <dbReference type="ARBA" id="ARBA00001936"/>
    </source>
</evidence>
<dbReference type="GO" id="GO:0004177">
    <property type="term" value="F:aminopeptidase activity"/>
    <property type="evidence" value="ECO:0007669"/>
    <property type="project" value="UniProtKB-ARBA"/>
</dbReference>
<dbReference type="InterPro" id="IPR000994">
    <property type="entry name" value="Pept_M24"/>
</dbReference>
<dbReference type="PRINTS" id="PR00599">
    <property type="entry name" value="MAPEPTIDASE"/>
</dbReference>
<dbReference type="STRING" id="157838.AN964_04635"/>